<organism evidence="1 2">
    <name type="scientific">Kipferlia bialata</name>
    <dbReference type="NCBI Taxonomy" id="797122"/>
    <lineage>
        <taxon>Eukaryota</taxon>
        <taxon>Metamonada</taxon>
        <taxon>Carpediemonas-like organisms</taxon>
        <taxon>Kipferlia</taxon>
    </lineage>
</organism>
<accession>A0A9K3GER6</accession>
<protein>
    <submittedName>
        <fullName evidence="1">Uncharacterized protein</fullName>
    </submittedName>
</protein>
<proteinExistence type="predicted"/>
<sequence>MDVNLKCCFCDRETMVGARLCFPKAELDTLKDTPTLFCVMLVSRPFKGGSFLDASVVALSALSAQPSVDAGETGEDTFRSLVFNTVGLIKAETGRADRSVRDLQYRDLSDIFGNPTSNTGPKCDHIGSGTVDDDIPCSLILSERVFSS</sequence>
<dbReference type="AlphaFoldDB" id="A0A9K3GER6"/>
<reference evidence="1 2" key="1">
    <citation type="journal article" date="2018" name="PLoS ONE">
        <title>The draft genome of Kipferlia bialata reveals reductive genome evolution in fornicate parasites.</title>
        <authorList>
            <person name="Tanifuji G."/>
            <person name="Takabayashi S."/>
            <person name="Kume K."/>
            <person name="Takagi M."/>
            <person name="Nakayama T."/>
            <person name="Kamikawa R."/>
            <person name="Inagaki Y."/>
            <person name="Hashimoto T."/>
        </authorList>
    </citation>
    <scope>NUCLEOTIDE SEQUENCE [LARGE SCALE GENOMIC DNA]</scope>
    <source>
        <strain evidence="1">NY0173</strain>
    </source>
</reference>
<evidence type="ECO:0000313" key="1">
    <source>
        <dbReference type="EMBL" id="GIQ79830.1"/>
    </source>
</evidence>
<name>A0A9K3GER6_9EUKA</name>
<gene>
    <name evidence="1" type="ORF">KIPB_000530</name>
</gene>
<comment type="caution">
    <text evidence="1">The sequence shown here is derived from an EMBL/GenBank/DDBJ whole genome shotgun (WGS) entry which is preliminary data.</text>
</comment>
<dbReference type="Proteomes" id="UP000265618">
    <property type="component" value="Unassembled WGS sequence"/>
</dbReference>
<dbReference type="EMBL" id="BDIP01000062">
    <property type="protein sequence ID" value="GIQ79830.1"/>
    <property type="molecule type" value="Genomic_DNA"/>
</dbReference>
<keyword evidence="2" id="KW-1185">Reference proteome</keyword>
<evidence type="ECO:0000313" key="2">
    <source>
        <dbReference type="Proteomes" id="UP000265618"/>
    </source>
</evidence>